<reference evidence="3" key="3">
    <citation type="submission" date="2025-09" db="UniProtKB">
        <authorList>
            <consortium name="Ensembl"/>
        </authorList>
    </citation>
    <scope>IDENTIFICATION</scope>
</reference>
<dbReference type="Proteomes" id="UP000001074">
    <property type="component" value="Unassembled WGS sequence"/>
</dbReference>
<evidence type="ECO:0000313" key="3">
    <source>
        <dbReference type="Ensembl" id="ENSMLUP00000017628.1"/>
    </source>
</evidence>
<evidence type="ECO:0000256" key="1">
    <source>
        <dbReference type="SAM" id="MobiDB-lite"/>
    </source>
</evidence>
<dbReference type="GO" id="GO:0051607">
    <property type="term" value="P:defense response to virus"/>
    <property type="evidence" value="ECO:0007669"/>
    <property type="project" value="InterPro"/>
</dbReference>
<dbReference type="InParanoid" id="G1Q1P5"/>
<name>G1Q1P5_MYOLU</name>
<organism evidence="3 4">
    <name type="scientific">Myotis lucifugus</name>
    <name type="common">Little brown bat</name>
    <dbReference type="NCBI Taxonomy" id="59463"/>
    <lineage>
        <taxon>Eukaryota</taxon>
        <taxon>Metazoa</taxon>
        <taxon>Chordata</taxon>
        <taxon>Craniata</taxon>
        <taxon>Vertebrata</taxon>
        <taxon>Euteleostomi</taxon>
        <taxon>Mammalia</taxon>
        <taxon>Eutheria</taxon>
        <taxon>Laurasiatheria</taxon>
        <taxon>Chiroptera</taxon>
        <taxon>Yangochiroptera</taxon>
        <taxon>Vespertilionidae</taxon>
        <taxon>Myotis</taxon>
    </lineage>
</organism>
<dbReference type="OMA" id="MDESPEN"/>
<dbReference type="GO" id="GO:0008191">
    <property type="term" value="F:metalloendopeptidase inhibitor activity"/>
    <property type="evidence" value="ECO:0007669"/>
    <property type="project" value="TreeGrafter"/>
</dbReference>
<sequence length="190" mass="20528">MAPTSHRYSLLSMDESPENLGDRKLPVWVGILLSLLVVVVVGLSVAVGVLAAKANSPACKDGLRAEQECRNITHLLEQELTQAQEVLRGTEAQAATCNQTVETLMISLKEKAGGHKQQELVQKLQGEEIKTLNQSLQNKSSELQKKSAELEQLRSGHPPTPSHAPSSFQPQDLGSPLALKIPIALGTELE</sequence>
<keyword evidence="2" id="KW-0472">Membrane</keyword>
<dbReference type="Gene3D" id="1.20.5.1700">
    <property type="match status" value="1"/>
</dbReference>
<dbReference type="GO" id="GO:0005794">
    <property type="term" value="C:Golgi apparatus"/>
    <property type="evidence" value="ECO:0007669"/>
    <property type="project" value="TreeGrafter"/>
</dbReference>
<dbReference type="InterPro" id="IPR024886">
    <property type="entry name" value="BST2"/>
</dbReference>
<dbReference type="HOGENOM" id="CLU_104678_0_0_1"/>
<reference evidence="3 4" key="1">
    <citation type="journal article" date="2011" name="Nature">
        <title>A high-resolution map of human evolutionary constraint using 29 mammals.</title>
        <authorList>
            <person name="Lindblad-Toh K."/>
            <person name="Garber M."/>
            <person name="Zuk O."/>
            <person name="Lin M.F."/>
            <person name="Parker B.J."/>
            <person name="Washietl S."/>
            <person name="Kheradpour P."/>
            <person name="Ernst J."/>
            <person name="Jordan G."/>
            <person name="Mauceli E."/>
            <person name="Ward L.D."/>
            <person name="Lowe C.B."/>
            <person name="Holloway A.K."/>
            <person name="Clamp M."/>
            <person name="Gnerre S."/>
            <person name="Alfoldi J."/>
            <person name="Beal K."/>
            <person name="Chang J."/>
            <person name="Clawson H."/>
            <person name="Cuff J."/>
            <person name="Di Palma F."/>
            <person name="Fitzgerald S."/>
            <person name="Flicek P."/>
            <person name="Guttman M."/>
            <person name="Hubisz M.J."/>
            <person name="Jaffe D.B."/>
            <person name="Jungreis I."/>
            <person name="Kent W.J."/>
            <person name="Kostka D."/>
            <person name="Lara M."/>
            <person name="Martins A.L."/>
            <person name="Massingham T."/>
            <person name="Moltke I."/>
            <person name="Raney B.J."/>
            <person name="Rasmussen M.D."/>
            <person name="Robinson J."/>
            <person name="Stark A."/>
            <person name="Vilella A.J."/>
            <person name="Wen J."/>
            <person name="Xie X."/>
            <person name="Zody M.C."/>
            <person name="Baldwin J."/>
            <person name="Bloom T."/>
            <person name="Chin C.W."/>
            <person name="Heiman D."/>
            <person name="Nicol R."/>
            <person name="Nusbaum C."/>
            <person name="Young S."/>
            <person name="Wilkinson J."/>
            <person name="Worley K.C."/>
            <person name="Kovar C.L."/>
            <person name="Muzny D.M."/>
            <person name="Gibbs R.A."/>
            <person name="Cree A."/>
            <person name="Dihn H.H."/>
            <person name="Fowler G."/>
            <person name="Jhangiani S."/>
            <person name="Joshi V."/>
            <person name="Lee S."/>
            <person name="Lewis L.R."/>
            <person name="Nazareth L.V."/>
            <person name="Okwuonu G."/>
            <person name="Santibanez J."/>
            <person name="Warren W.C."/>
            <person name="Mardis E.R."/>
            <person name="Weinstock G.M."/>
            <person name="Wilson R.K."/>
            <person name="Delehaunty K."/>
            <person name="Dooling D."/>
            <person name="Fronik C."/>
            <person name="Fulton L."/>
            <person name="Fulton B."/>
            <person name="Graves T."/>
            <person name="Minx P."/>
            <person name="Sodergren E."/>
            <person name="Birney E."/>
            <person name="Margulies E.H."/>
            <person name="Herrero J."/>
            <person name="Green E.D."/>
            <person name="Haussler D."/>
            <person name="Siepel A."/>
            <person name="Goldman N."/>
            <person name="Pollard K.S."/>
            <person name="Pedersen J.S."/>
            <person name="Lander E.S."/>
            <person name="Kellis M."/>
        </authorList>
    </citation>
    <scope>NUCLEOTIDE SEQUENCE [LARGE SCALE GENOMIC DNA]</scope>
</reference>
<evidence type="ECO:0000256" key="2">
    <source>
        <dbReference type="SAM" id="Phobius"/>
    </source>
</evidence>
<dbReference type="EMBL" id="AAPE02054248">
    <property type="status" value="NOT_ANNOTATED_CDS"/>
    <property type="molecule type" value="Genomic_DNA"/>
</dbReference>
<keyword evidence="4" id="KW-1185">Reference proteome</keyword>
<keyword evidence="2" id="KW-0812">Transmembrane</keyword>
<protein>
    <recommendedName>
        <fullName evidence="5">Bone marrow stromal antigen 2</fullName>
    </recommendedName>
</protein>
<dbReference type="eggNOG" id="ENOG502TB0V">
    <property type="taxonomic scope" value="Eukaryota"/>
</dbReference>
<dbReference type="STRING" id="59463.ENSMLUP00000017628"/>
<keyword evidence="2" id="KW-1133">Transmembrane helix</keyword>
<dbReference type="FunCoup" id="G1Q1P5">
    <property type="interactions" value="118"/>
</dbReference>
<accession>G1Q1P5</accession>
<evidence type="ECO:0000313" key="4">
    <source>
        <dbReference type="Proteomes" id="UP000001074"/>
    </source>
</evidence>
<dbReference type="AlphaFoldDB" id="G1Q1P5"/>
<dbReference type="PANTHER" id="PTHR15190:SF1">
    <property type="entry name" value="BONE MARROW STROMAL ANTIGEN 2"/>
    <property type="match status" value="1"/>
</dbReference>
<proteinExistence type="predicted"/>
<dbReference type="Pfam" id="PF16716">
    <property type="entry name" value="BST2"/>
    <property type="match status" value="1"/>
</dbReference>
<dbReference type="Ensembl" id="ENSMLUT00000029826.1">
    <property type="protein sequence ID" value="ENSMLUP00000017628.1"/>
    <property type="gene ID" value="ENSMLUG00000023691.1"/>
</dbReference>
<reference evidence="3" key="2">
    <citation type="submission" date="2025-08" db="UniProtKB">
        <authorList>
            <consortium name="Ensembl"/>
        </authorList>
    </citation>
    <scope>IDENTIFICATION</scope>
</reference>
<feature type="compositionally biased region" description="Polar residues" evidence="1">
    <location>
        <begin position="163"/>
        <end position="172"/>
    </location>
</feature>
<evidence type="ECO:0008006" key="5">
    <source>
        <dbReference type="Google" id="ProtNLM"/>
    </source>
</evidence>
<dbReference type="PANTHER" id="PTHR15190">
    <property type="entry name" value="BONE MARROW STROMAL ANTIGEN 2"/>
    <property type="match status" value="1"/>
</dbReference>
<feature type="region of interest" description="Disordered" evidence="1">
    <location>
        <begin position="137"/>
        <end position="175"/>
    </location>
</feature>
<feature type="transmembrane region" description="Helical" evidence="2">
    <location>
        <begin position="27"/>
        <end position="52"/>
    </location>
</feature>
<dbReference type="GeneTree" id="ENSGT00390000013782"/>
<dbReference type="GO" id="GO:0009986">
    <property type="term" value="C:cell surface"/>
    <property type="evidence" value="ECO:0007669"/>
    <property type="project" value="TreeGrafter"/>
</dbReference>
<dbReference type="GO" id="GO:0045087">
    <property type="term" value="P:innate immune response"/>
    <property type="evidence" value="ECO:0007669"/>
    <property type="project" value="TreeGrafter"/>
</dbReference>
<feature type="compositionally biased region" description="Basic and acidic residues" evidence="1">
    <location>
        <begin position="142"/>
        <end position="154"/>
    </location>
</feature>